<keyword evidence="2" id="KW-1185">Reference proteome</keyword>
<proteinExistence type="predicted"/>
<evidence type="ECO:0000313" key="1">
    <source>
        <dbReference type="EMBL" id="EDX75446.1"/>
    </source>
</evidence>
<dbReference type="STRING" id="118168.MC7420_1364"/>
<name>B4VRS2_9CYAN</name>
<accession>B4VRS2</accession>
<organism evidence="1 2">
    <name type="scientific">Coleofasciculus chthonoplastes PCC 7420</name>
    <dbReference type="NCBI Taxonomy" id="118168"/>
    <lineage>
        <taxon>Bacteria</taxon>
        <taxon>Bacillati</taxon>
        <taxon>Cyanobacteriota</taxon>
        <taxon>Cyanophyceae</taxon>
        <taxon>Coleofasciculales</taxon>
        <taxon>Coleofasciculaceae</taxon>
        <taxon>Coleofasciculus</taxon>
    </lineage>
</organism>
<sequence>MSVVEGSIVGAGLTTVGAGLATVGAGLATVGAGLATKASLLPIAEQQNPPLLVTNS</sequence>
<dbReference type="Proteomes" id="UP000003835">
    <property type="component" value="Unassembled WGS sequence"/>
</dbReference>
<evidence type="ECO:0000313" key="2">
    <source>
        <dbReference type="Proteomes" id="UP000003835"/>
    </source>
</evidence>
<reference evidence="1 2" key="1">
    <citation type="submission" date="2008-07" db="EMBL/GenBank/DDBJ databases">
        <authorList>
            <person name="Tandeau de Marsac N."/>
            <person name="Ferriera S."/>
            <person name="Johnson J."/>
            <person name="Kravitz S."/>
            <person name="Beeson K."/>
            <person name="Sutton G."/>
            <person name="Rogers Y.-H."/>
            <person name="Friedman R."/>
            <person name="Frazier M."/>
            <person name="Venter J.C."/>
        </authorList>
    </citation>
    <scope>NUCLEOTIDE SEQUENCE [LARGE SCALE GENOMIC DNA]</scope>
    <source>
        <strain evidence="1 2">PCC 7420</strain>
    </source>
</reference>
<dbReference type="RefSeq" id="WP_006101155.1">
    <property type="nucleotide sequence ID" value="NZ_DS989849.1"/>
</dbReference>
<protein>
    <submittedName>
        <fullName evidence="1">Uncharacterized protein</fullName>
    </submittedName>
</protein>
<gene>
    <name evidence="1" type="ORF">MC7420_1364</name>
</gene>
<dbReference type="AlphaFoldDB" id="B4VRS2"/>
<dbReference type="HOGENOM" id="CLU_004137_7_6_3"/>
<dbReference type="EMBL" id="DS989849">
    <property type="protein sequence ID" value="EDX75446.1"/>
    <property type="molecule type" value="Genomic_DNA"/>
</dbReference>